<feature type="transmembrane region" description="Helical" evidence="1">
    <location>
        <begin position="55"/>
        <end position="77"/>
    </location>
</feature>
<organism evidence="2">
    <name type="scientific">Harvfovirus sp</name>
    <dbReference type="NCBI Taxonomy" id="2487768"/>
    <lineage>
        <taxon>Viruses</taxon>
        <taxon>Varidnaviria</taxon>
        <taxon>Bamfordvirae</taxon>
        <taxon>Nucleocytoviricota</taxon>
        <taxon>Megaviricetes</taxon>
        <taxon>Imitervirales</taxon>
        <taxon>Mimiviridae</taxon>
        <taxon>Klosneuvirinae</taxon>
    </lineage>
</organism>
<evidence type="ECO:0000313" key="2">
    <source>
        <dbReference type="EMBL" id="AYV81039.1"/>
    </source>
</evidence>
<sequence>MSSEAKLSELEKLGLVVGLFLGIFLNILGITEYIEIREHIQDIDWMSDKKNHDKYVMNIPILIIANFLLFFSLWSIVNFCSQCNLKKIRETTQNALVSQVETTAEVIPIVIAIPGQSDHPAEENYGSFPAEL</sequence>
<dbReference type="EMBL" id="MK072256">
    <property type="protein sequence ID" value="AYV81039.1"/>
    <property type="molecule type" value="Genomic_DNA"/>
</dbReference>
<keyword evidence="1" id="KW-0812">Transmembrane</keyword>
<keyword evidence="1" id="KW-0472">Membrane</keyword>
<protein>
    <submittedName>
        <fullName evidence="2">Uncharacterized protein</fullName>
    </submittedName>
</protein>
<accession>A0A3G5A6E5</accession>
<reference evidence="2" key="1">
    <citation type="submission" date="2018-10" db="EMBL/GenBank/DDBJ databases">
        <title>Hidden diversity of soil giant viruses.</title>
        <authorList>
            <person name="Schulz F."/>
            <person name="Alteio L."/>
            <person name="Goudeau D."/>
            <person name="Ryan E.M."/>
            <person name="Malmstrom R.R."/>
            <person name="Blanchard J."/>
            <person name="Woyke T."/>
        </authorList>
    </citation>
    <scope>NUCLEOTIDE SEQUENCE</scope>
    <source>
        <strain evidence="2">HAV1</strain>
    </source>
</reference>
<feature type="transmembrane region" description="Helical" evidence="1">
    <location>
        <begin position="13"/>
        <end position="34"/>
    </location>
</feature>
<evidence type="ECO:0000256" key="1">
    <source>
        <dbReference type="SAM" id="Phobius"/>
    </source>
</evidence>
<gene>
    <name evidence="2" type="ORF">Harvfovirus14_20</name>
</gene>
<name>A0A3G5A6E5_9VIRU</name>
<proteinExistence type="predicted"/>
<keyword evidence="1" id="KW-1133">Transmembrane helix</keyword>